<keyword evidence="3" id="KW-1133">Transmembrane helix</keyword>
<dbReference type="EMBL" id="QSFP01000011">
    <property type="protein sequence ID" value="RHA66719.1"/>
    <property type="molecule type" value="Genomic_DNA"/>
</dbReference>
<dbReference type="Pfam" id="PF05128">
    <property type="entry name" value="DUF697"/>
    <property type="match status" value="1"/>
</dbReference>
<evidence type="ECO:0000313" key="10">
    <source>
        <dbReference type="Proteomes" id="UP000478483"/>
    </source>
</evidence>
<dbReference type="EMBL" id="CYXZ01000008">
    <property type="protein sequence ID" value="CUM95773.1"/>
    <property type="molecule type" value="Genomic_DNA"/>
</dbReference>
<dbReference type="OrthoDB" id="9255830at2"/>
<reference evidence="6 10" key="3">
    <citation type="journal article" date="2019" name="Nat. Med.">
        <title>A library of human gut bacterial isolates paired with longitudinal multiomics data enables mechanistic microbiome research.</title>
        <authorList>
            <person name="Poyet M."/>
            <person name="Groussin M."/>
            <person name="Gibbons S.M."/>
            <person name="Avila-Pacheco J."/>
            <person name="Jiang X."/>
            <person name="Kearney S.M."/>
            <person name="Perrotta A.R."/>
            <person name="Berdy B."/>
            <person name="Zhao S."/>
            <person name="Lieberman T.D."/>
            <person name="Swanson P.K."/>
            <person name="Smith M."/>
            <person name="Roesemann S."/>
            <person name="Alexander J.E."/>
            <person name="Rich S.A."/>
            <person name="Livny J."/>
            <person name="Vlamakis H."/>
            <person name="Clish C."/>
            <person name="Bullock K."/>
            <person name="Deik A."/>
            <person name="Scott J."/>
            <person name="Pierce K.A."/>
            <person name="Xavier R.J."/>
            <person name="Alm E.J."/>
        </authorList>
    </citation>
    <scope>NUCLEOTIDE SEQUENCE [LARGE SCALE GENOMIC DNA]</scope>
    <source>
        <strain evidence="6 10">BIOML-A1</strain>
    </source>
</reference>
<evidence type="ECO:0000256" key="4">
    <source>
        <dbReference type="ARBA" id="ARBA00023136"/>
    </source>
</evidence>
<evidence type="ECO:0000313" key="8">
    <source>
        <dbReference type="Proteomes" id="UP000095350"/>
    </source>
</evidence>
<evidence type="ECO:0000313" key="9">
    <source>
        <dbReference type="Proteomes" id="UP000284465"/>
    </source>
</evidence>
<accession>A0A173SZ91</accession>
<evidence type="ECO:0000313" key="7">
    <source>
        <dbReference type="EMBL" id="RHA66719.1"/>
    </source>
</evidence>
<evidence type="ECO:0000256" key="2">
    <source>
        <dbReference type="ARBA" id="ARBA00022692"/>
    </source>
</evidence>
<sequence>MSKSKVNMPKELKRKCNIIIHSATGASAVAGLIPIPMSDAIPITAAQIGMIIKIGDLFDISLSEAAAKSIAGVALTQQAGRSVASGLLKMIPGVGTLIGGIISGSTAAALTEFLGWVVADDFFRMSQGEDPENIVEVASELKGSFQDVRFKKE</sequence>
<proteinExistence type="predicted"/>
<dbReference type="EMBL" id="WNAJ01000014">
    <property type="protein sequence ID" value="MTR85812.1"/>
    <property type="molecule type" value="Genomic_DNA"/>
</dbReference>
<evidence type="ECO:0000313" key="5">
    <source>
        <dbReference type="EMBL" id="CUM95773.1"/>
    </source>
</evidence>
<dbReference type="Proteomes" id="UP000095350">
    <property type="component" value="Unassembled WGS sequence"/>
</dbReference>
<reference evidence="5 8" key="1">
    <citation type="submission" date="2015-09" db="EMBL/GenBank/DDBJ databases">
        <authorList>
            <consortium name="Pathogen Informatics"/>
        </authorList>
    </citation>
    <scope>NUCLEOTIDE SEQUENCE [LARGE SCALE GENOMIC DNA]</scope>
    <source>
        <strain evidence="5 8">2789STDY5834960</strain>
    </source>
</reference>
<evidence type="ECO:0000256" key="1">
    <source>
        <dbReference type="ARBA" id="ARBA00004141"/>
    </source>
</evidence>
<dbReference type="STRING" id="166486.ERS852572_01264"/>
<name>A0A173SZ91_9FIRM</name>
<dbReference type="PaxDb" id="166486-ERS852572_01264"/>
<dbReference type="Proteomes" id="UP000284465">
    <property type="component" value="Unassembled WGS sequence"/>
</dbReference>
<dbReference type="InterPro" id="IPR021147">
    <property type="entry name" value="DUF697"/>
</dbReference>
<dbReference type="GO" id="GO:0016020">
    <property type="term" value="C:membrane"/>
    <property type="evidence" value="ECO:0007669"/>
    <property type="project" value="UniProtKB-SubCell"/>
</dbReference>
<gene>
    <name evidence="7" type="ORF">DW927_10760</name>
    <name evidence="5" type="ORF">ERS852572_01264</name>
    <name evidence="6" type="ORF">GMD50_12250</name>
</gene>
<comment type="subcellular location">
    <subcellularLocation>
        <location evidence="1">Membrane</location>
        <topology evidence="1">Multi-pass membrane protein</topology>
    </subcellularLocation>
</comment>
<dbReference type="AlphaFoldDB" id="A0A173SZ91"/>
<evidence type="ECO:0000256" key="3">
    <source>
        <dbReference type="ARBA" id="ARBA00022989"/>
    </source>
</evidence>
<protein>
    <submittedName>
        <fullName evidence="6">DUF697 domain-containing protein</fullName>
    </submittedName>
</protein>
<reference evidence="7 9" key="2">
    <citation type="submission" date="2018-08" db="EMBL/GenBank/DDBJ databases">
        <title>A genome reference for cultivated species of the human gut microbiota.</title>
        <authorList>
            <person name="Zou Y."/>
            <person name="Xue W."/>
            <person name="Luo G."/>
        </authorList>
    </citation>
    <scope>NUCLEOTIDE SEQUENCE [LARGE SCALE GENOMIC DNA]</scope>
    <source>
        <strain evidence="7 9">AM43-11</strain>
    </source>
</reference>
<dbReference type="RefSeq" id="WP_055193805.1">
    <property type="nucleotide sequence ID" value="NZ_CABIYH010000008.1"/>
</dbReference>
<dbReference type="Proteomes" id="UP000478483">
    <property type="component" value="Unassembled WGS sequence"/>
</dbReference>
<evidence type="ECO:0000313" key="6">
    <source>
        <dbReference type="EMBL" id="MTR85812.1"/>
    </source>
</evidence>
<keyword evidence="4" id="KW-0472">Membrane</keyword>
<keyword evidence="2" id="KW-0812">Transmembrane</keyword>
<organism evidence="5 8">
    <name type="scientific">Roseburia intestinalis</name>
    <dbReference type="NCBI Taxonomy" id="166486"/>
    <lineage>
        <taxon>Bacteria</taxon>
        <taxon>Bacillati</taxon>
        <taxon>Bacillota</taxon>
        <taxon>Clostridia</taxon>
        <taxon>Lachnospirales</taxon>
        <taxon>Lachnospiraceae</taxon>
        <taxon>Roseburia</taxon>
    </lineage>
</organism>